<accession>A0ABP3SD55</accession>
<dbReference type="Proteomes" id="UP001501352">
    <property type="component" value="Unassembled WGS sequence"/>
</dbReference>
<name>A0ABP3SD55_9CAUL</name>
<sequence>MYSKSKPLPQWTWEDLEAVLNGFDPEGEDAPVRQYLMRGLVEEAEGASPRELLQQVLSAGWVMAQVGARTGGSATGRLHEAGASVS</sequence>
<gene>
    <name evidence="1" type="ORF">GCM10009422_29040</name>
</gene>
<evidence type="ECO:0000313" key="1">
    <source>
        <dbReference type="EMBL" id="GAA0629728.1"/>
    </source>
</evidence>
<organism evidence="1 2">
    <name type="scientific">Brevundimonas kwangchunensis</name>
    <dbReference type="NCBI Taxonomy" id="322163"/>
    <lineage>
        <taxon>Bacteria</taxon>
        <taxon>Pseudomonadati</taxon>
        <taxon>Pseudomonadota</taxon>
        <taxon>Alphaproteobacteria</taxon>
        <taxon>Caulobacterales</taxon>
        <taxon>Caulobacteraceae</taxon>
        <taxon>Brevundimonas</taxon>
    </lineage>
</organism>
<protein>
    <submittedName>
        <fullName evidence="1">Uncharacterized protein</fullName>
    </submittedName>
</protein>
<evidence type="ECO:0000313" key="2">
    <source>
        <dbReference type="Proteomes" id="UP001501352"/>
    </source>
</evidence>
<comment type="caution">
    <text evidence="1">The sequence shown here is derived from an EMBL/GenBank/DDBJ whole genome shotgun (WGS) entry which is preliminary data.</text>
</comment>
<dbReference type="EMBL" id="BAAAGA010000008">
    <property type="protein sequence ID" value="GAA0629728.1"/>
    <property type="molecule type" value="Genomic_DNA"/>
</dbReference>
<reference evidence="2" key="1">
    <citation type="journal article" date="2019" name="Int. J. Syst. Evol. Microbiol.">
        <title>The Global Catalogue of Microorganisms (GCM) 10K type strain sequencing project: providing services to taxonomists for standard genome sequencing and annotation.</title>
        <authorList>
            <consortium name="The Broad Institute Genomics Platform"/>
            <consortium name="The Broad Institute Genome Sequencing Center for Infectious Disease"/>
            <person name="Wu L."/>
            <person name="Ma J."/>
        </authorList>
    </citation>
    <scope>NUCLEOTIDE SEQUENCE [LARGE SCALE GENOMIC DNA]</scope>
    <source>
        <strain evidence="2">JCM 12928</strain>
    </source>
</reference>
<keyword evidence="2" id="KW-1185">Reference proteome</keyword>
<proteinExistence type="predicted"/>
<dbReference type="RefSeq" id="WP_343794720.1">
    <property type="nucleotide sequence ID" value="NZ_BAAAGA010000008.1"/>
</dbReference>